<accession>A6W235</accession>
<name>A6W235_MARMS</name>
<dbReference type="InterPro" id="IPR027417">
    <property type="entry name" value="P-loop_NTPase"/>
</dbReference>
<feature type="binding site" evidence="10">
    <location>
        <position position="306"/>
    </location>
    <ligand>
        <name>Zn(2+)</name>
        <dbReference type="ChEBI" id="CHEBI:29105"/>
    </ligand>
</feature>
<dbReference type="CDD" id="cd01854">
    <property type="entry name" value="YjeQ_EngC"/>
    <property type="match status" value="1"/>
</dbReference>
<dbReference type="AlphaFoldDB" id="A6W235"/>
<evidence type="ECO:0000256" key="4">
    <source>
        <dbReference type="ARBA" id="ARBA00022730"/>
    </source>
</evidence>
<keyword evidence="6 10" id="KW-0378">Hydrolase</keyword>
<evidence type="ECO:0000256" key="2">
    <source>
        <dbReference type="ARBA" id="ARBA00022517"/>
    </source>
</evidence>
<dbReference type="PANTHER" id="PTHR32120">
    <property type="entry name" value="SMALL RIBOSOMAL SUBUNIT BIOGENESIS GTPASE RSGA"/>
    <property type="match status" value="1"/>
</dbReference>
<keyword evidence="4 10" id="KW-0699">rRNA-binding</keyword>
<dbReference type="Gene3D" id="1.10.40.50">
    <property type="entry name" value="Probable gtpase engc, domain 3"/>
    <property type="match status" value="1"/>
</dbReference>
<dbReference type="STRING" id="400668.Mmwyl1_3865"/>
<dbReference type="SUPFAM" id="SSF52540">
    <property type="entry name" value="P-loop containing nucleoside triphosphate hydrolases"/>
    <property type="match status" value="1"/>
</dbReference>
<dbReference type="Pfam" id="PF03193">
    <property type="entry name" value="RsgA_GTPase"/>
    <property type="match status" value="1"/>
</dbReference>
<evidence type="ECO:0000256" key="9">
    <source>
        <dbReference type="ARBA" id="ARBA00023134"/>
    </source>
</evidence>
<dbReference type="eggNOG" id="COG1162">
    <property type="taxonomic scope" value="Bacteria"/>
</dbReference>
<evidence type="ECO:0000256" key="1">
    <source>
        <dbReference type="ARBA" id="ARBA00022490"/>
    </source>
</evidence>
<evidence type="ECO:0000256" key="5">
    <source>
        <dbReference type="ARBA" id="ARBA00022741"/>
    </source>
</evidence>
<evidence type="ECO:0000256" key="6">
    <source>
        <dbReference type="ARBA" id="ARBA00022801"/>
    </source>
</evidence>
<dbReference type="InterPro" id="IPR010914">
    <property type="entry name" value="RsgA_GTPase_dom"/>
</dbReference>
<evidence type="ECO:0000259" key="12">
    <source>
        <dbReference type="PROSITE" id="PS50936"/>
    </source>
</evidence>
<reference evidence="14" key="1">
    <citation type="submission" date="2007-06" db="EMBL/GenBank/DDBJ databases">
        <title>Complete sequence of Marinomonas sp. MWYL1.</title>
        <authorList>
            <consortium name="US DOE Joint Genome Institute"/>
            <person name="Copeland A."/>
            <person name="Lucas S."/>
            <person name="Lapidus A."/>
            <person name="Barry K."/>
            <person name="Glavina del Rio T."/>
            <person name="Dalin E."/>
            <person name="Tice H."/>
            <person name="Pitluck S."/>
            <person name="Kiss H."/>
            <person name="Brettin T."/>
            <person name="Bruce D."/>
            <person name="Detter J.C."/>
            <person name="Han C."/>
            <person name="Schmutz J."/>
            <person name="Larimer F."/>
            <person name="Land M."/>
            <person name="Hauser L."/>
            <person name="Kyrpides N."/>
            <person name="Kim E."/>
            <person name="Johnston A.W.B."/>
            <person name="Todd J.D."/>
            <person name="Rogers R."/>
            <person name="Wexler M."/>
            <person name="Bond P.L."/>
            <person name="Li Y."/>
            <person name="Richardson P."/>
        </authorList>
    </citation>
    <scope>NUCLEOTIDE SEQUENCE [LARGE SCALE GENOMIC DNA]</scope>
    <source>
        <strain evidence="14">MWYL1</strain>
    </source>
</reference>
<dbReference type="OrthoDB" id="9809485at2"/>
<gene>
    <name evidence="10" type="primary">rsgA</name>
    <name evidence="14" type="ordered locus">Mmwyl1_3865</name>
</gene>
<dbReference type="GO" id="GO:0046872">
    <property type="term" value="F:metal ion binding"/>
    <property type="evidence" value="ECO:0007669"/>
    <property type="project" value="UniProtKB-KW"/>
</dbReference>
<comment type="function">
    <text evidence="10">One of several proteins that assist in the late maturation steps of the functional core of the 30S ribosomal subunit. Helps release RbfA from mature subunits. May play a role in the assembly of ribosomal proteins into the subunit. Circularly permuted GTPase that catalyzes slow GTP hydrolysis, GTPase activity is stimulated by the 30S ribosomal subunit.</text>
</comment>
<dbReference type="InterPro" id="IPR030378">
    <property type="entry name" value="G_CP_dom"/>
</dbReference>
<keyword evidence="1 10" id="KW-0963">Cytoplasm</keyword>
<dbReference type="InterPro" id="IPR004881">
    <property type="entry name" value="Ribosome_biogen_GTPase_RsgA"/>
</dbReference>
<dbReference type="GO" id="GO:0005525">
    <property type="term" value="F:GTP binding"/>
    <property type="evidence" value="ECO:0007669"/>
    <property type="project" value="UniProtKB-UniRule"/>
</dbReference>
<organism evidence="14">
    <name type="scientific">Marinomonas sp. (strain MWYL1)</name>
    <dbReference type="NCBI Taxonomy" id="400668"/>
    <lineage>
        <taxon>Bacteria</taxon>
        <taxon>Pseudomonadati</taxon>
        <taxon>Pseudomonadota</taxon>
        <taxon>Gammaproteobacteria</taxon>
        <taxon>Oceanospirillales</taxon>
        <taxon>Oceanospirillaceae</taxon>
        <taxon>Marinomonas</taxon>
    </lineage>
</organism>
<feature type="domain" description="CP-type G" evidence="13">
    <location>
        <begin position="96"/>
        <end position="276"/>
    </location>
</feature>
<dbReference type="EC" id="3.6.1.-" evidence="10"/>
<dbReference type="HOGENOM" id="CLU_033617_0_1_6"/>
<feature type="binding site" evidence="10">
    <location>
        <begin position="151"/>
        <end position="154"/>
    </location>
    <ligand>
        <name>GTP</name>
        <dbReference type="ChEBI" id="CHEBI:37565"/>
    </ligand>
</feature>
<keyword evidence="7 10" id="KW-0862">Zinc</keyword>
<keyword evidence="3 10" id="KW-0479">Metal-binding</keyword>
<dbReference type="KEGG" id="mmw:Mmwyl1_3865"/>
<evidence type="ECO:0000259" key="13">
    <source>
        <dbReference type="PROSITE" id="PS51721"/>
    </source>
</evidence>
<dbReference type="Gene3D" id="3.40.50.300">
    <property type="entry name" value="P-loop containing nucleotide triphosphate hydrolases"/>
    <property type="match status" value="1"/>
</dbReference>
<keyword evidence="8 10" id="KW-0694">RNA-binding</keyword>
<proteinExistence type="inferred from homology"/>
<dbReference type="GO" id="GO:0042274">
    <property type="term" value="P:ribosomal small subunit biogenesis"/>
    <property type="evidence" value="ECO:0007669"/>
    <property type="project" value="UniProtKB-UniRule"/>
</dbReference>
<evidence type="ECO:0000256" key="8">
    <source>
        <dbReference type="ARBA" id="ARBA00022884"/>
    </source>
</evidence>
<dbReference type="GO" id="GO:0003924">
    <property type="term" value="F:GTPase activity"/>
    <property type="evidence" value="ECO:0007669"/>
    <property type="project" value="UniProtKB-UniRule"/>
</dbReference>
<feature type="binding site" evidence="10">
    <location>
        <begin position="202"/>
        <end position="210"/>
    </location>
    <ligand>
        <name>GTP</name>
        <dbReference type="ChEBI" id="CHEBI:37565"/>
    </ligand>
</feature>
<keyword evidence="2 10" id="KW-0690">Ribosome biogenesis</keyword>
<comment type="cofactor">
    <cofactor evidence="10">
        <name>Zn(2+)</name>
        <dbReference type="ChEBI" id="CHEBI:29105"/>
    </cofactor>
    <text evidence="10">Binds 1 zinc ion per subunit.</text>
</comment>
<comment type="similarity">
    <text evidence="10">Belongs to the TRAFAC class YlqF/YawG GTPase family. RsgA subfamily.</text>
</comment>
<comment type="subunit">
    <text evidence="10">Monomer. Associates with 30S ribosomal subunit, binds 16S rRNA.</text>
</comment>
<evidence type="ECO:0000256" key="3">
    <source>
        <dbReference type="ARBA" id="ARBA00022723"/>
    </source>
</evidence>
<feature type="compositionally biased region" description="Basic and acidic residues" evidence="11">
    <location>
        <begin position="366"/>
        <end position="376"/>
    </location>
</feature>
<evidence type="ECO:0000256" key="10">
    <source>
        <dbReference type="HAMAP-Rule" id="MF_01820"/>
    </source>
</evidence>
<dbReference type="PROSITE" id="PS51721">
    <property type="entry name" value="G_CP"/>
    <property type="match status" value="1"/>
</dbReference>
<keyword evidence="5 10" id="KW-0547">Nucleotide-binding</keyword>
<feature type="binding site" evidence="10">
    <location>
        <position position="312"/>
    </location>
    <ligand>
        <name>Zn(2+)</name>
        <dbReference type="ChEBI" id="CHEBI:29105"/>
    </ligand>
</feature>
<keyword evidence="9 10" id="KW-0342">GTP-binding</keyword>
<feature type="domain" description="EngC GTPase" evidence="12">
    <location>
        <begin position="112"/>
        <end position="274"/>
    </location>
</feature>
<dbReference type="NCBIfam" id="TIGR00157">
    <property type="entry name" value="ribosome small subunit-dependent GTPase A"/>
    <property type="match status" value="1"/>
</dbReference>
<dbReference type="PROSITE" id="PS50936">
    <property type="entry name" value="ENGC_GTPASE"/>
    <property type="match status" value="1"/>
</dbReference>
<evidence type="ECO:0000313" key="14">
    <source>
        <dbReference type="EMBL" id="ABR72764.1"/>
    </source>
</evidence>
<feature type="binding site" evidence="10">
    <location>
        <position position="304"/>
    </location>
    <ligand>
        <name>Zn(2+)</name>
        <dbReference type="ChEBI" id="CHEBI:29105"/>
    </ligand>
</feature>
<comment type="subcellular location">
    <subcellularLocation>
        <location evidence="10">Cytoplasm</location>
    </subcellularLocation>
</comment>
<dbReference type="HAMAP" id="MF_01820">
    <property type="entry name" value="GTPase_RsgA"/>
    <property type="match status" value="1"/>
</dbReference>
<dbReference type="EMBL" id="CP000749">
    <property type="protein sequence ID" value="ABR72764.1"/>
    <property type="molecule type" value="Genomic_DNA"/>
</dbReference>
<feature type="binding site" evidence="10">
    <location>
        <position position="299"/>
    </location>
    <ligand>
        <name>Zn(2+)</name>
        <dbReference type="ChEBI" id="CHEBI:29105"/>
    </ligand>
</feature>
<dbReference type="GO" id="GO:0005737">
    <property type="term" value="C:cytoplasm"/>
    <property type="evidence" value="ECO:0007669"/>
    <property type="project" value="UniProtKB-SubCell"/>
</dbReference>
<feature type="region of interest" description="Disordered" evidence="11">
    <location>
        <begin position="360"/>
        <end position="382"/>
    </location>
</feature>
<protein>
    <recommendedName>
        <fullName evidence="10">Small ribosomal subunit biogenesis GTPase RsgA</fullName>
        <ecNumber evidence="10">3.6.1.-</ecNumber>
    </recommendedName>
</protein>
<evidence type="ECO:0000256" key="11">
    <source>
        <dbReference type="SAM" id="MobiDB-lite"/>
    </source>
</evidence>
<dbReference type="GO" id="GO:0019843">
    <property type="term" value="F:rRNA binding"/>
    <property type="evidence" value="ECO:0007669"/>
    <property type="project" value="UniProtKB-KW"/>
</dbReference>
<sequence>MNISTLQPLGWSHFFLQQASTQTFEKLQANTLQAFRISAIHRSVIKGLGNDWNKGEVELLCPENFQPVSEHFGVGDWVIAEPVHEHFRITEVLEAKNQLERLSNRKRQLIAANLDYLFIVTSANSDFNLKRLERYLAMAYESNIEPVIVLNKIDLTDKVDDYLDQIRGLKVHNLVSISMLEPNSLLSLNHYLKAGTTIAMVGSSGVGKSSLINALFNHVVELATSVLNSVEVTDNMQATGGIREDDDKGKHTTTSRQLLINQQGVLFIDTPGIRELQLLNAQEGIEQTFNDIVHLARQCKFTNCAHQTEPGCQILQALENGELPLSHWDNYQKLLKEDAFNARSAQGAYAQKQYMKSFSKAINKNRNTDKTKENKTQKRGST</sequence>
<dbReference type="PANTHER" id="PTHR32120:SF10">
    <property type="entry name" value="SMALL RIBOSOMAL SUBUNIT BIOGENESIS GTPASE RSGA"/>
    <property type="match status" value="1"/>
</dbReference>
<evidence type="ECO:0000256" key="7">
    <source>
        <dbReference type="ARBA" id="ARBA00022833"/>
    </source>
</evidence>